<dbReference type="Pfam" id="PF00534">
    <property type="entry name" value="Glycos_transf_1"/>
    <property type="match status" value="1"/>
</dbReference>
<dbReference type="AlphaFoldDB" id="A0A4U1C1G8"/>
<reference evidence="4 5" key="1">
    <citation type="submission" date="2019-04" db="EMBL/GenBank/DDBJ databases">
        <title>Pedobacter sp. AR-3-17 sp. nov., isolated from Arctic soil.</title>
        <authorList>
            <person name="Dahal R.H."/>
            <person name="Kim D.-U."/>
        </authorList>
    </citation>
    <scope>NUCLEOTIDE SEQUENCE [LARGE SCALE GENOMIC DNA]</scope>
    <source>
        <strain evidence="4 5">AR-3-17</strain>
    </source>
</reference>
<sequence length="375" mass="43295">MRIGFEAKRAFKNLTGLGNYARSVIKILSQEYPESDFFAYTPDVVKNNRTHFLFSLPNLTIKTAPFKLLKSYWRSNGMVKDLVKDKIDLYHGLSHEIPSQLKKEGIKSVVTIHDLIYLRFPYYFKRIDRKIYDIKFRSACENADRIIAISEQTKKDIIHFFGTSEDKIEVVYQGCDAIFYQPLPINELEDIKLKYQLPNHYLLCVGTIENRKNQLLILKSLQHLPKHIHLVLVGKATSYEQILLNFIAFHELENRVHFIKDVPFQDLPGIYQQAKIFIYPSQFEGFGIPILEALNSGVPVIAAKGSCLEEAGGPDSLYFENDNAAQLTKAIIHIYDDEPLKLKMVNQGKKFALNFREKQIAKNLMAVYQKTLYHA</sequence>
<accession>A0A4U1C1G8</accession>
<dbReference type="InterPro" id="IPR001296">
    <property type="entry name" value="Glyco_trans_1"/>
</dbReference>
<keyword evidence="1 4" id="KW-0808">Transferase</keyword>
<dbReference type="SUPFAM" id="SSF53756">
    <property type="entry name" value="UDP-Glycosyltransferase/glycogen phosphorylase"/>
    <property type="match status" value="1"/>
</dbReference>
<dbReference type="OrthoDB" id="9801609at2"/>
<dbReference type="GO" id="GO:0016757">
    <property type="term" value="F:glycosyltransferase activity"/>
    <property type="evidence" value="ECO:0007669"/>
    <property type="project" value="InterPro"/>
</dbReference>
<keyword evidence="5" id="KW-1185">Reference proteome</keyword>
<dbReference type="RefSeq" id="WP_136825631.1">
    <property type="nucleotide sequence ID" value="NZ_SWBP01000002.1"/>
</dbReference>
<organism evidence="4 5">
    <name type="scientific">Pedobacter cryophilus</name>
    <dbReference type="NCBI Taxonomy" id="2571271"/>
    <lineage>
        <taxon>Bacteria</taxon>
        <taxon>Pseudomonadati</taxon>
        <taxon>Bacteroidota</taxon>
        <taxon>Sphingobacteriia</taxon>
        <taxon>Sphingobacteriales</taxon>
        <taxon>Sphingobacteriaceae</taxon>
        <taxon>Pedobacter</taxon>
    </lineage>
</organism>
<feature type="domain" description="Glycosyl transferase family 1" evidence="2">
    <location>
        <begin position="199"/>
        <end position="350"/>
    </location>
</feature>
<protein>
    <submittedName>
        <fullName evidence="4">Glycosyltransferase family 4 protein</fullName>
    </submittedName>
</protein>
<evidence type="ECO:0000313" key="4">
    <source>
        <dbReference type="EMBL" id="TKB98817.1"/>
    </source>
</evidence>
<evidence type="ECO:0000259" key="2">
    <source>
        <dbReference type="Pfam" id="PF00534"/>
    </source>
</evidence>
<comment type="caution">
    <text evidence="4">The sequence shown here is derived from an EMBL/GenBank/DDBJ whole genome shotgun (WGS) entry which is preliminary data.</text>
</comment>
<feature type="domain" description="Glycosyltransferase subfamily 4-like N-terminal" evidence="3">
    <location>
        <begin position="16"/>
        <end position="176"/>
    </location>
</feature>
<gene>
    <name evidence="4" type="ORF">FA046_06800</name>
</gene>
<evidence type="ECO:0000313" key="5">
    <source>
        <dbReference type="Proteomes" id="UP000308181"/>
    </source>
</evidence>
<dbReference type="PANTHER" id="PTHR46401:SF2">
    <property type="entry name" value="GLYCOSYLTRANSFERASE WBBK-RELATED"/>
    <property type="match status" value="1"/>
</dbReference>
<dbReference type="CDD" id="cd03809">
    <property type="entry name" value="GT4_MtfB-like"/>
    <property type="match status" value="1"/>
</dbReference>
<name>A0A4U1C1G8_9SPHI</name>
<evidence type="ECO:0000256" key="1">
    <source>
        <dbReference type="ARBA" id="ARBA00022679"/>
    </source>
</evidence>
<dbReference type="InterPro" id="IPR028098">
    <property type="entry name" value="Glyco_trans_4-like_N"/>
</dbReference>
<proteinExistence type="predicted"/>
<dbReference type="Pfam" id="PF13439">
    <property type="entry name" value="Glyco_transf_4"/>
    <property type="match status" value="1"/>
</dbReference>
<dbReference type="PANTHER" id="PTHR46401">
    <property type="entry name" value="GLYCOSYLTRANSFERASE WBBK-RELATED"/>
    <property type="match status" value="1"/>
</dbReference>
<dbReference type="Proteomes" id="UP000308181">
    <property type="component" value="Unassembled WGS sequence"/>
</dbReference>
<dbReference type="EMBL" id="SWBP01000002">
    <property type="protein sequence ID" value="TKB98817.1"/>
    <property type="molecule type" value="Genomic_DNA"/>
</dbReference>
<dbReference type="Gene3D" id="3.40.50.2000">
    <property type="entry name" value="Glycogen Phosphorylase B"/>
    <property type="match status" value="2"/>
</dbReference>
<evidence type="ECO:0000259" key="3">
    <source>
        <dbReference type="Pfam" id="PF13439"/>
    </source>
</evidence>